<dbReference type="PANTHER" id="PTHR30537">
    <property type="entry name" value="HTH-TYPE TRANSCRIPTIONAL REGULATOR"/>
    <property type="match status" value="1"/>
</dbReference>
<dbReference type="InterPro" id="IPR058163">
    <property type="entry name" value="LysR-type_TF_proteobact-type"/>
</dbReference>
<evidence type="ECO:0000256" key="4">
    <source>
        <dbReference type="ARBA" id="ARBA00023163"/>
    </source>
</evidence>
<keyword evidence="3" id="KW-0238">DNA-binding</keyword>
<dbReference type="EMBL" id="JADIKE010000027">
    <property type="protein sequence ID" value="MBM7124487.1"/>
    <property type="molecule type" value="Genomic_DNA"/>
</dbReference>
<protein>
    <submittedName>
        <fullName evidence="6">LysR family transcriptional regulator</fullName>
    </submittedName>
</protein>
<reference evidence="6" key="1">
    <citation type="submission" date="2020-10" db="EMBL/GenBank/DDBJ databases">
        <title>Phylogeny of dyella-like bacteria.</title>
        <authorList>
            <person name="Fu J."/>
        </authorList>
    </citation>
    <scope>NUCLEOTIDE SEQUENCE</scope>
    <source>
        <strain evidence="6">DHOC52</strain>
    </source>
</reference>
<dbReference type="InterPro" id="IPR036388">
    <property type="entry name" value="WH-like_DNA-bd_sf"/>
</dbReference>
<proteinExistence type="inferred from homology"/>
<feature type="domain" description="HTH lysR-type" evidence="5">
    <location>
        <begin position="8"/>
        <end position="65"/>
    </location>
</feature>
<comment type="caution">
    <text evidence="6">The sequence shown here is derived from an EMBL/GenBank/DDBJ whole genome shotgun (WGS) entry which is preliminary data.</text>
</comment>
<organism evidence="6 7">
    <name type="scientific">Dyella flava</name>
    <dbReference type="NCBI Taxonomy" id="1920170"/>
    <lineage>
        <taxon>Bacteria</taxon>
        <taxon>Pseudomonadati</taxon>
        <taxon>Pseudomonadota</taxon>
        <taxon>Gammaproteobacteria</taxon>
        <taxon>Lysobacterales</taxon>
        <taxon>Rhodanobacteraceae</taxon>
        <taxon>Dyella</taxon>
    </lineage>
</organism>
<gene>
    <name evidence="6" type="ORF">ISP19_03770</name>
</gene>
<dbReference type="InterPro" id="IPR000847">
    <property type="entry name" value="LysR_HTH_N"/>
</dbReference>
<evidence type="ECO:0000256" key="2">
    <source>
        <dbReference type="ARBA" id="ARBA00023015"/>
    </source>
</evidence>
<dbReference type="Pfam" id="PF00126">
    <property type="entry name" value="HTH_1"/>
    <property type="match status" value="1"/>
</dbReference>
<dbReference type="Pfam" id="PF03466">
    <property type="entry name" value="LysR_substrate"/>
    <property type="match status" value="1"/>
</dbReference>
<sequence length="303" mass="34362">MSKHRPLPLPEDLRVFLTVLRKQNFAAAAEELGLSPAYVSKRMQILETTLQTRLLHRSTRQFSLTDDGERVRQRAEQLLADLDGFVDDLNALRNEPSGRLHLCSSFGFGRNHVAPALAALAERYPQLELRLDVYDRAIDLLGEGFDLEIRVGDDLPPQLISRRLMSNQRVLCATPAYLAHRTKPEQLADLTQHDCLVLKERNNAFGLWRLHGPDGMVDVRVDGPLSSNNGEIVLQWALRGRGIILRSMWDVRPYLETGALVQVLPAYSQPANVWALYPTRLSESAKLRVCVEFFEQYFAAIPR</sequence>
<dbReference type="PANTHER" id="PTHR30537:SF5">
    <property type="entry name" value="HTH-TYPE TRANSCRIPTIONAL ACTIVATOR TTDR-RELATED"/>
    <property type="match status" value="1"/>
</dbReference>
<dbReference type="CDD" id="cd08479">
    <property type="entry name" value="PBP2_CrgA_like_9"/>
    <property type="match status" value="1"/>
</dbReference>
<keyword evidence="7" id="KW-1185">Reference proteome</keyword>
<dbReference type="InterPro" id="IPR005119">
    <property type="entry name" value="LysR_subst-bd"/>
</dbReference>
<evidence type="ECO:0000313" key="7">
    <source>
        <dbReference type="Proteomes" id="UP001430149"/>
    </source>
</evidence>
<dbReference type="Gene3D" id="3.40.190.290">
    <property type="match status" value="1"/>
</dbReference>
<dbReference type="PROSITE" id="PS50931">
    <property type="entry name" value="HTH_LYSR"/>
    <property type="match status" value="1"/>
</dbReference>
<keyword evidence="4" id="KW-0804">Transcription</keyword>
<dbReference type="InterPro" id="IPR036390">
    <property type="entry name" value="WH_DNA-bd_sf"/>
</dbReference>
<dbReference type="Gene3D" id="1.10.10.10">
    <property type="entry name" value="Winged helix-like DNA-binding domain superfamily/Winged helix DNA-binding domain"/>
    <property type="match status" value="1"/>
</dbReference>
<dbReference type="SUPFAM" id="SSF46785">
    <property type="entry name" value="Winged helix' DNA-binding domain"/>
    <property type="match status" value="1"/>
</dbReference>
<dbReference type="Proteomes" id="UP001430149">
    <property type="component" value="Unassembled WGS sequence"/>
</dbReference>
<evidence type="ECO:0000259" key="5">
    <source>
        <dbReference type="PROSITE" id="PS50931"/>
    </source>
</evidence>
<evidence type="ECO:0000313" key="6">
    <source>
        <dbReference type="EMBL" id="MBM7124487.1"/>
    </source>
</evidence>
<name>A0ABS2JZQ9_9GAMM</name>
<evidence type="ECO:0000256" key="3">
    <source>
        <dbReference type="ARBA" id="ARBA00023125"/>
    </source>
</evidence>
<evidence type="ECO:0000256" key="1">
    <source>
        <dbReference type="ARBA" id="ARBA00009437"/>
    </source>
</evidence>
<accession>A0ABS2JZQ9</accession>
<keyword evidence="2" id="KW-0805">Transcription regulation</keyword>
<dbReference type="SUPFAM" id="SSF53850">
    <property type="entry name" value="Periplasmic binding protein-like II"/>
    <property type="match status" value="1"/>
</dbReference>
<comment type="similarity">
    <text evidence="1">Belongs to the LysR transcriptional regulatory family.</text>
</comment>